<evidence type="ECO:0000259" key="1">
    <source>
        <dbReference type="PROSITE" id="PS51746"/>
    </source>
</evidence>
<dbReference type="GO" id="GO:0004741">
    <property type="term" value="F:[pyruvate dehydrogenase (acetyl-transferring)]-phosphatase activity"/>
    <property type="evidence" value="ECO:0007669"/>
    <property type="project" value="TreeGrafter"/>
</dbReference>
<feature type="domain" description="PPM-type phosphatase" evidence="1">
    <location>
        <begin position="72"/>
        <end position="459"/>
    </location>
</feature>
<dbReference type="AlphaFoldDB" id="A0A1A9VW73"/>
<keyword evidence="3" id="KW-1185">Reference proteome</keyword>
<sequence length="475" mass="54442">MLTKLLRDMIVNKLQRPVSSNYRQSIVVRNFLCTSVRRRRQLSLPQLSPYYVNLLLRENEFTYTFTEQDCPVYGYESNQLGSSKPCEDARAEASFMHKSAFICGIFDGHRGPACSQAISKRLMHYIAASIIDRQLLKEQMQQHCDSQSFLRSYNDKKDFVSDIKDLYEYSFIKFIQRISILDQSECSKEIQNAFLCLDSDLSKEAINYPNAWTMAVAMSGATACIAYVEGRDLHLASTGGCTAVLGSYNPEIDEWEAKEFTTSHDSTNRREVTRVLSQHPRDERHTAIRSHRLLGGLQVLRALGNFRYKWSNETMEKYIVPLYGEVAKLPFYYTPPYLTAEPEMKRYKLTPNNKFLIMASDGFWNFLTPTKAVNIIGDHITSKHISDSDRTAVEDTSLEFLGDFNANSFDRNAATHLLRYALGASEYGVEHSKVSFYLSVPQNVVRLCRDDITITVIYFNNDYISALTHNDPRCV</sequence>
<dbReference type="InterPro" id="IPR036457">
    <property type="entry name" value="PPM-type-like_dom_sf"/>
</dbReference>
<organism evidence="2 3">
    <name type="scientific">Glossina austeni</name>
    <name type="common">Savannah tsetse fly</name>
    <dbReference type="NCBI Taxonomy" id="7395"/>
    <lineage>
        <taxon>Eukaryota</taxon>
        <taxon>Metazoa</taxon>
        <taxon>Ecdysozoa</taxon>
        <taxon>Arthropoda</taxon>
        <taxon>Hexapoda</taxon>
        <taxon>Insecta</taxon>
        <taxon>Pterygota</taxon>
        <taxon>Neoptera</taxon>
        <taxon>Endopterygota</taxon>
        <taxon>Diptera</taxon>
        <taxon>Brachycera</taxon>
        <taxon>Muscomorpha</taxon>
        <taxon>Hippoboscoidea</taxon>
        <taxon>Glossinidae</taxon>
        <taxon>Glossina</taxon>
    </lineage>
</organism>
<dbReference type="InterPro" id="IPR015655">
    <property type="entry name" value="PP2C"/>
</dbReference>
<accession>A0A1A9VW73</accession>
<dbReference type="Pfam" id="PF00481">
    <property type="entry name" value="PP2C"/>
    <property type="match status" value="1"/>
</dbReference>
<name>A0A1A9VW73_GLOAU</name>
<protein>
    <recommendedName>
        <fullName evidence="1">PPM-type phosphatase domain-containing protein</fullName>
    </recommendedName>
</protein>
<evidence type="ECO:0000313" key="2">
    <source>
        <dbReference type="EnsemblMetazoa" id="GAUT049603-PA"/>
    </source>
</evidence>
<dbReference type="CDD" id="cd00143">
    <property type="entry name" value="PP2Cc"/>
    <property type="match status" value="1"/>
</dbReference>
<dbReference type="Proteomes" id="UP000078200">
    <property type="component" value="Unassembled WGS sequence"/>
</dbReference>
<dbReference type="GO" id="GO:0005739">
    <property type="term" value="C:mitochondrion"/>
    <property type="evidence" value="ECO:0007669"/>
    <property type="project" value="TreeGrafter"/>
</dbReference>
<dbReference type="InterPro" id="IPR001932">
    <property type="entry name" value="PPM-type_phosphatase-like_dom"/>
</dbReference>
<dbReference type="EnsemblMetazoa" id="GAUT049603-RA">
    <property type="protein sequence ID" value="GAUT049603-PA"/>
    <property type="gene ID" value="GAUT049603"/>
</dbReference>
<dbReference type="PANTHER" id="PTHR13832:SF792">
    <property type="entry name" value="GM14286P"/>
    <property type="match status" value="1"/>
</dbReference>
<proteinExistence type="predicted"/>
<dbReference type="SUPFAM" id="SSF81606">
    <property type="entry name" value="PP2C-like"/>
    <property type="match status" value="1"/>
</dbReference>
<evidence type="ECO:0000313" key="3">
    <source>
        <dbReference type="Proteomes" id="UP000078200"/>
    </source>
</evidence>
<dbReference type="SMART" id="SM00332">
    <property type="entry name" value="PP2Cc"/>
    <property type="match status" value="1"/>
</dbReference>
<reference evidence="2" key="1">
    <citation type="submission" date="2020-05" db="UniProtKB">
        <authorList>
            <consortium name="EnsemblMetazoa"/>
        </authorList>
    </citation>
    <scope>IDENTIFICATION</scope>
    <source>
        <strain evidence="2">TTRI</strain>
    </source>
</reference>
<dbReference type="STRING" id="7395.A0A1A9VW73"/>
<dbReference type="VEuPathDB" id="VectorBase:GAUT049603"/>
<dbReference type="Gene3D" id="3.60.40.10">
    <property type="entry name" value="PPM-type phosphatase domain"/>
    <property type="match status" value="1"/>
</dbReference>
<dbReference type="PROSITE" id="PS51746">
    <property type="entry name" value="PPM_2"/>
    <property type="match status" value="1"/>
</dbReference>
<dbReference type="PANTHER" id="PTHR13832">
    <property type="entry name" value="PROTEIN PHOSPHATASE 2C"/>
    <property type="match status" value="1"/>
</dbReference>